<dbReference type="AlphaFoldDB" id="A0A6A4SZ97"/>
<protein>
    <submittedName>
        <fullName evidence="1">Uncharacterized protein</fullName>
    </submittedName>
</protein>
<gene>
    <name evidence="1" type="ORF">F2P81_009501</name>
</gene>
<organism evidence="1 2">
    <name type="scientific">Scophthalmus maximus</name>
    <name type="common">Turbot</name>
    <name type="synonym">Psetta maxima</name>
    <dbReference type="NCBI Taxonomy" id="52904"/>
    <lineage>
        <taxon>Eukaryota</taxon>
        <taxon>Metazoa</taxon>
        <taxon>Chordata</taxon>
        <taxon>Craniata</taxon>
        <taxon>Vertebrata</taxon>
        <taxon>Euteleostomi</taxon>
        <taxon>Actinopterygii</taxon>
        <taxon>Neopterygii</taxon>
        <taxon>Teleostei</taxon>
        <taxon>Neoteleostei</taxon>
        <taxon>Acanthomorphata</taxon>
        <taxon>Carangaria</taxon>
        <taxon>Pleuronectiformes</taxon>
        <taxon>Pleuronectoidei</taxon>
        <taxon>Scophthalmidae</taxon>
        <taxon>Scophthalmus</taxon>
    </lineage>
</organism>
<accession>A0A6A4SZ97</accession>
<name>A0A6A4SZ97_SCOMX</name>
<evidence type="ECO:0000313" key="2">
    <source>
        <dbReference type="Proteomes" id="UP000438429"/>
    </source>
</evidence>
<comment type="caution">
    <text evidence="1">The sequence shown here is derived from an EMBL/GenBank/DDBJ whole genome shotgun (WGS) entry which is preliminary data.</text>
</comment>
<dbReference type="Proteomes" id="UP000438429">
    <property type="component" value="Unassembled WGS sequence"/>
</dbReference>
<reference evidence="1 2" key="1">
    <citation type="submission" date="2019-06" db="EMBL/GenBank/DDBJ databases">
        <title>Draft genomes of female and male turbot (Scophthalmus maximus).</title>
        <authorList>
            <person name="Xu H."/>
            <person name="Xu X.-W."/>
            <person name="Shao C."/>
            <person name="Chen S."/>
        </authorList>
    </citation>
    <scope>NUCLEOTIDE SEQUENCE [LARGE SCALE GENOMIC DNA]</scope>
    <source>
        <strain evidence="1">Ysfricsl-2016a</strain>
        <tissue evidence="1">Blood</tissue>
    </source>
</reference>
<sequence length="218" mass="24567">MSTAQTTTHGKRLSRSLECQPVEETDQSVAMLQTRISRALPNGSFGNCETLVLEYSGSETLVVCAPYWQCFLCLRESRPAFPSIQQWWDFGKTQIKQLCQQFTRNVTKDLTWSMKYLERQANSDLLSLLKPFFFQRPDVVVNCKIASLTASECCYSQAAATHLAFLQSMPAEVKQRNPFVSQRLSTAVPPFQDNSPAVKYCAHSQGLRSSPQSPTPRI</sequence>
<dbReference type="EMBL" id="VEVO01000008">
    <property type="protein sequence ID" value="KAF0039017.1"/>
    <property type="molecule type" value="Genomic_DNA"/>
</dbReference>
<evidence type="ECO:0000313" key="1">
    <source>
        <dbReference type="EMBL" id="KAF0039017.1"/>
    </source>
</evidence>
<proteinExistence type="predicted"/>